<evidence type="ECO:0000256" key="1">
    <source>
        <dbReference type="SAM" id="MobiDB-lite"/>
    </source>
</evidence>
<sequence length="101" mass="11600">MSAVVEIWMGELAKLREKVTAKKKPFSSSRAQKETHFAQQENEQVEEKKAKETRQQVQEETSMSETTTALFTALQKNIASLHATYTYVKTLYYTSVSKFLC</sequence>
<reference evidence="2 3" key="1">
    <citation type="submission" date="2021-02" db="EMBL/GenBank/DDBJ databases">
        <title>Plant Genome Project.</title>
        <authorList>
            <person name="Zhang R.-G."/>
        </authorList>
    </citation>
    <scope>NUCLEOTIDE SEQUENCE [LARGE SCALE GENOMIC DNA]</scope>
    <source>
        <tissue evidence="2">Leaves</tissue>
    </source>
</reference>
<gene>
    <name evidence="2" type="ORF">JRO89_XS02G0055000</name>
</gene>
<dbReference type="EMBL" id="JAFEMO010000002">
    <property type="protein sequence ID" value="KAH7575151.1"/>
    <property type="molecule type" value="Genomic_DNA"/>
</dbReference>
<evidence type="ECO:0000313" key="3">
    <source>
        <dbReference type="Proteomes" id="UP000827721"/>
    </source>
</evidence>
<feature type="region of interest" description="Disordered" evidence="1">
    <location>
        <begin position="24"/>
        <end position="62"/>
    </location>
</feature>
<dbReference type="PANTHER" id="PTHR36346:SF2">
    <property type="entry name" value="EXPRESSED PROTEIN"/>
    <property type="match status" value="1"/>
</dbReference>
<name>A0ABQ8IEP1_9ROSI</name>
<keyword evidence="3" id="KW-1185">Reference proteome</keyword>
<proteinExistence type="predicted"/>
<dbReference type="Proteomes" id="UP000827721">
    <property type="component" value="Unassembled WGS sequence"/>
</dbReference>
<protein>
    <submittedName>
        <fullName evidence="2">Uncharacterized protein</fullName>
    </submittedName>
</protein>
<feature type="compositionally biased region" description="Basic and acidic residues" evidence="1">
    <location>
        <begin position="45"/>
        <end position="54"/>
    </location>
</feature>
<evidence type="ECO:0000313" key="2">
    <source>
        <dbReference type="EMBL" id="KAH7575151.1"/>
    </source>
</evidence>
<comment type="caution">
    <text evidence="2">The sequence shown here is derived from an EMBL/GenBank/DDBJ whole genome shotgun (WGS) entry which is preliminary data.</text>
</comment>
<organism evidence="2 3">
    <name type="scientific">Xanthoceras sorbifolium</name>
    <dbReference type="NCBI Taxonomy" id="99658"/>
    <lineage>
        <taxon>Eukaryota</taxon>
        <taxon>Viridiplantae</taxon>
        <taxon>Streptophyta</taxon>
        <taxon>Embryophyta</taxon>
        <taxon>Tracheophyta</taxon>
        <taxon>Spermatophyta</taxon>
        <taxon>Magnoliopsida</taxon>
        <taxon>eudicotyledons</taxon>
        <taxon>Gunneridae</taxon>
        <taxon>Pentapetalae</taxon>
        <taxon>rosids</taxon>
        <taxon>malvids</taxon>
        <taxon>Sapindales</taxon>
        <taxon>Sapindaceae</taxon>
        <taxon>Xanthoceroideae</taxon>
        <taxon>Xanthoceras</taxon>
    </lineage>
</organism>
<dbReference type="PANTHER" id="PTHR36346">
    <property type="entry name" value="EXPRESSED PROTEIN"/>
    <property type="match status" value="1"/>
</dbReference>
<accession>A0ABQ8IEP1</accession>